<dbReference type="EMBL" id="WSSB01000002">
    <property type="protein sequence ID" value="MXR35912.1"/>
    <property type="molecule type" value="Genomic_DNA"/>
</dbReference>
<dbReference type="UniPathway" id="UPA00958"/>
<dbReference type="Gene3D" id="3.40.50.11720">
    <property type="entry name" value="3-Deoxy-D-manno-octulosonic-acid transferase, N-terminal domain"/>
    <property type="match status" value="1"/>
</dbReference>
<evidence type="ECO:0000256" key="1">
    <source>
        <dbReference type="ARBA" id="ARBA00004713"/>
    </source>
</evidence>
<dbReference type="Proteomes" id="UP000467214">
    <property type="component" value="Unassembled WGS sequence"/>
</dbReference>
<comment type="similarity">
    <text evidence="9">Belongs to the glycosyltransferase group 1 family.</text>
</comment>
<dbReference type="GO" id="GO:0043842">
    <property type="term" value="F:Kdo transferase activity"/>
    <property type="evidence" value="ECO:0007669"/>
    <property type="project" value="UniProtKB-EC"/>
</dbReference>
<keyword evidence="12" id="KW-1185">Reference proteome</keyword>
<dbReference type="Pfam" id="PF04413">
    <property type="entry name" value="Glycos_transf_N"/>
    <property type="match status" value="1"/>
</dbReference>
<protein>
    <recommendedName>
        <fullName evidence="3 9">3-deoxy-D-manno-octulosonic acid transferase</fullName>
        <shortName evidence="9">Kdo transferase</shortName>
        <ecNumber evidence="2 9">2.4.99.12</ecNumber>
    </recommendedName>
    <alternativeName>
        <fullName evidence="5 9">Lipid IV(A) 3-deoxy-D-manno-octulosonic acid transferase</fullName>
    </alternativeName>
</protein>
<dbReference type="InterPro" id="IPR039901">
    <property type="entry name" value="Kdotransferase"/>
</dbReference>
<evidence type="ECO:0000313" key="11">
    <source>
        <dbReference type="EMBL" id="MXR35912.1"/>
    </source>
</evidence>
<feature type="site" description="Transition state stabilizer" evidence="8">
    <location>
        <position position="130"/>
    </location>
</feature>
<evidence type="ECO:0000256" key="9">
    <source>
        <dbReference type="RuleBase" id="RU365103"/>
    </source>
</evidence>
<dbReference type="Gene3D" id="3.40.50.2000">
    <property type="entry name" value="Glycogen Phosphorylase B"/>
    <property type="match status" value="1"/>
</dbReference>
<gene>
    <name evidence="11" type="ORF">GQF02_02850</name>
</gene>
<dbReference type="GO" id="GO:0009245">
    <property type="term" value="P:lipid A biosynthetic process"/>
    <property type="evidence" value="ECO:0007669"/>
    <property type="project" value="TreeGrafter"/>
</dbReference>
<dbReference type="GO" id="GO:0009244">
    <property type="term" value="P:lipopolysaccharide core region biosynthetic process"/>
    <property type="evidence" value="ECO:0007669"/>
    <property type="project" value="UniProtKB-UniRule"/>
</dbReference>
<keyword evidence="9" id="KW-1003">Cell membrane</keyword>
<reference evidence="11 12" key="1">
    <citation type="submission" date="2019-12" db="EMBL/GenBank/DDBJ databases">
        <title>Neisseriaceae gen. nov. sp. Genome sequencing and assembly.</title>
        <authorList>
            <person name="Liu Z."/>
            <person name="Li A."/>
        </authorList>
    </citation>
    <scope>NUCLEOTIDE SEQUENCE [LARGE SCALE GENOMIC DNA]</scope>
    <source>
        <strain evidence="11 12">B2N2-7</strain>
    </source>
</reference>
<feature type="site" description="Transition state stabilizer" evidence="8">
    <location>
        <position position="206"/>
    </location>
</feature>
<comment type="caution">
    <text evidence="11">The sequence shown here is derived from an EMBL/GenBank/DDBJ whole genome shotgun (WGS) entry which is preliminary data.</text>
</comment>
<keyword evidence="9" id="KW-0448">Lipopolysaccharide biosynthesis</keyword>
<evidence type="ECO:0000256" key="5">
    <source>
        <dbReference type="ARBA" id="ARBA00031445"/>
    </source>
</evidence>
<comment type="subcellular location">
    <subcellularLocation>
        <location evidence="9">Cell membrane</location>
    </subcellularLocation>
</comment>
<comment type="function">
    <text evidence="9">Involved in lipopolysaccharide (LPS) biosynthesis. Catalyzes the transfer of 3-deoxy-D-manno-octulosonate (Kdo) residue(s) from CMP-Kdo to lipid IV(A), the tetraacyldisaccharide-1,4'-bisphosphate precursor of lipid A.</text>
</comment>
<comment type="catalytic activity">
    <reaction evidence="6 9">
        <text>lipid IVA (E. coli) + CMP-3-deoxy-beta-D-manno-octulosonate = alpha-Kdo-(2-&gt;6)-lipid IVA (E. coli) + CMP + H(+)</text>
        <dbReference type="Rhea" id="RHEA:28066"/>
        <dbReference type="ChEBI" id="CHEBI:15378"/>
        <dbReference type="ChEBI" id="CHEBI:58603"/>
        <dbReference type="ChEBI" id="CHEBI:60364"/>
        <dbReference type="ChEBI" id="CHEBI:60377"/>
        <dbReference type="ChEBI" id="CHEBI:85987"/>
        <dbReference type="EC" id="2.4.99.12"/>
    </reaction>
</comment>
<keyword evidence="9" id="KW-0472">Membrane</keyword>
<evidence type="ECO:0000313" key="12">
    <source>
        <dbReference type="Proteomes" id="UP000467214"/>
    </source>
</evidence>
<dbReference type="EC" id="2.4.99.12" evidence="2 9"/>
<evidence type="ECO:0000256" key="2">
    <source>
        <dbReference type="ARBA" id="ARBA00012621"/>
    </source>
</evidence>
<keyword evidence="4 9" id="KW-0808">Transferase</keyword>
<proteinExistence type="inferred from homology"/>
<dbReference type="PANTHER" id="PTHR42755">
    <property type="entry name" value="3-DEOXY-MANNO-OCTULOSONATE CYTIDYLYLTRANSFERASE"/>
    <property type="match status" value="1"/>
</dbReference>
<name>A0A845BIC9_9NEIS</name>
<sequence>MSWRKPYSWLWIGIAPLIRCYLRRRGRRSPAYLQHWDERFAENLQPARLSPIWIHAVSVGETRAALPLVQALRRAWPDVPLLLTQMTPTGRATAQELYPDAEVRYLPYDTEDGIQRFLDAYQPRFGILMETEIWPNLIAGCQQRKIPLFLANARLSEKSLKGYLRVVGLIRPALAALSGIAAQTPEDASRLVQLGAQAVRVCGNTKFDFTPPPDKLALGETFRQWVGGRQVLVCGSTREGEEALILAAWAKHLPDNTLLVLVPRHPERFDEVYAAALALGLDVQRRSENAAVAPGTRVWLGDSMGELFAYYALADLAFVGGSLLPLGGQNLIEPASLGVPVLFGPSMFNFAEASRQALACGAALQVADADELLATVAALLGDSEQCEAMQAAALAFTHAYQGASERIVEYIRAQSPGLSP</sequence>
<dbReference type="RefSeq" id="WP_160794713.1">
    <property type="nucleotide sequence ID" value="NZ_WSSB01000002.1"/>
</dbReference>
<evidence type="ECO:0000256" key="7">
    <source>
        <dbReference type="PIRSR" id="PIRSR639901-1"/>
    </source>
</evidence>
<comment type="pathway">
    <text evidence="1 9">Bacterial outer membrane biogenesis; LPS core biosynthesis.</text>
</comment>
<accession>A0A845BIC9</accession>
<organism evidence="11 12">
    <name type="scientific">Craterilacuibacter sinensis</name>
    <dbReference type="NCBI Taxonomy" id="2686017"/>
    <lineage>
        <taxon>Bacteria</taxon>
        <taxon>Pseudomonadati</taxon>
        <taxon>Pseudomonadota</taxon>
        <taxon>Betaproteobacteria</taxon>
        <taxon>Neisseriales</taxon>
        <taxon>Neisseriaceae</taxon>
        <taxon>Craterilacuibacter</taxon>
    </lineage>
</organism>
<dbReference type="NCBIfam" id="NF004386">
    <property type="entry name" value="PRK05749.1-2"/>
    <property type="match status" value="1"/>
</dbReference>
<feature type="domain" description="3-deoxy-D-manno-octulosonic-acid transferase N-terminal" evidence="10">
    <location>
        <begin position="34"/>
        <end position="208"/>
    </location>
</feature>
<dbReference type="AlphaFoldDB" id="A0A845BIC9"/>
<evidence type="ECO:0000256" key="3">
    <source>
        <dbReference type="ARBA" id="ARBA00019077"/>
    </source>
</evidence>
<dbReference type="FunFam" id="3.40.50.11720:FF:000001">
    <property type="entry name" value="3-deoxy-D-manno-octulosonic acid transferase"/>
    <property type="match status" value="1"/>
</dbReference>
<dbReference type="PANTHER" id="PTHR42755:SF1">
    <property type="entry name" value="3-DEOXY-D-MANNO-OCTULOSONIC ACID TRANSFERASE, MITOCHONDRIAL-RELATED"/>
    <property type="match status" value="1"/>
</dbReference>
<evidence type="ECO:0000256" key="6">
    <source>
        <dbReference type="ARBA" id="ARBA00049183"/>
    </source>
</evidence>
<dbReference type="GO" id="GO:0005886">
    <property type="term" value="C:plasma membrane"/>
    <property type="evidence" value="ECO:0007669"/>
    <property type="project" value="UniProtKB-SubCell"/>
</dbReference>
<dbReference type="InterPro" id="IPR038107">
    <property type="entry name" value="Glycos_transf_N_sf"/>
</dbReference>
<dbReference type="SUPFAM" id="SSF53756">
    <property type="entry name" value="UDP-Glycosyltransferase/glycogen phosphorylase"/>
    <property type="match status" value="1"/>
</dbReference>
<evidence type="ECO:0000259" key="10">
    <source>
        <dbReference type="Pfam" id="PF04413"/>
    </source>
</evidence>
<evidence type="ECO:0000256" key="4">
    <source>
        <dbReference type="ARBA" id="ARBA00022679"/>
    </source>
</evidence>
<evidence type="ECO:0000256" key="8">
    <source>
        <dbReference type="PIRSR" id="PIRSR639901-2"/>
    </source>
</evidence>
<dbReference type="InterPro" id="IPR007507">
    <property type="entry name" value="Glycos_transf_N"/>
</dbReference>
<feature type="active site" description="Proton acceptor" evidence="7">
    <location>
        <position position="61"/>
    </location>
</feature>